<dbReference type="Gene3D" id="3.20.20.70">
    <property type="entry name" value="Aldolase class I"/>
    <property type="match status" value="1"/>
</dbReference>
<dbReference type="HOGENOM" id="CLU_1526032_0_0_1"/>
<comment type="caution">
    <text evidence="5">The sequence shown here is derived from an EMBL/GenBank/DDBJ whole genome shotgun (WGS) entry which is preliminary data.</text>
</comment>
<dbReference type="InterPro" id="IPR017853">
    <property type="entry name" value="GH"/>
</dbReference>
<dbReference type="InterPro" id="IPR004352">
    <property type="entry name" value="GH114_TIM-barrel"/>
</dbReference>
<sequence>MSQDNGNSDSLAKGYSARATKSQRWRRLILIIATVVAVVGLALGLGLGLGLRKGDEDDDDTSDLGEPDKGVDRTVKWAPAVGDMWQILLLKPIDLSTSLEPNVSIYDLDLFDNDAEVFQELHNKGKKVICYFSAGSWEIWRDDEDQFDDSDLGSIMAERVKLASDKGCDAIDPDNV</sequence>
<protein>
    <recommendedName>
        <fullName evidence="2">alpha-galactosidase</fullName>
        <ecNumber evidence="2">3.2.1.22</ecNumber>
    </recommendedName>
</protein>
<keyword evidence="3" id="KW-0812">Transmembrane</keyword>
<dbReference type="KEGG" id="sapo:SAPIO_CDS7908"/>
<dbReference type="OrthoDB" id="2108802at2759"/>
<dbReference type="PANTHER" id="PTHR35273">
    <property type="entry name" value="ALPHA-1,4 POLYGALACTOSAMINIDASE, PUTATIVE (AFU_ORTHOLOGUE AFUA_3G07890)-RELATED"/>
    <property type="match status" value="1"/>
</dbReference>
<evidence type="ECO:0000256" key="2">
    <source>
        <dbReference type="ARBA" id="ARBA00012755"/>
    </source>
</evidence>
<evidence type="ECO:0000259" key="4">
    <source>
        <dbReference type="Pfam" id="PF03537"/>
    </source>
</evidence>
<dbReference type="GeneID" id="27726980"/>
<keyword evidence="6" id="KW-1185">Reference proteome</keyword>
<feature type="transmembrane region" description="Helical" evidence="3">
    <location>
        <begin position="28"/>
        <end position="51"/>
    </location>
</feature>
<comment type="catalytic activity">
    <reaction evidence="1">
        <text>Hydrolysis of terminal, non-reducing alpha-D-galactose residues in alpha-D-galactosides, including galactose oligosaccharides, galactomannans and galactolipids.</text>
        <dbReference type="EC" id="3.2.1.22"/>
    </reaction>
</comment>
<dbReference type="SUPFAM" id="SSF51445">
    <property type="entry name" value="(Trans)glycosidases"/>
    <property type="match status" value="1"/>
</dbReference>
<proteinExistence type="predicted"/>
<keyword evidence="3" id="KW-1133">Transmembrane helix</keyword>
<evidence type="ECO:0000256" key="1">
    <source>
        <dbReference type="ARBA" id="ARBA00001255"/>
    </source>
</evidence>
<dbReference type="VEuPathDB" id="FungiDB:SAPIO_CDS7908"/>
<dbReference type="Proteomes" id="UP000028545">
    <property type="component" value="Unassembled WGS sequence"/>
</dbReference>
<accession>A0A084G0P6</accession>
<evidence type="ECO:0000313" key="5">
    <source>
        <dbReference type="EMBL" id="KEZ40908.1"/>
    </source>
</evidence>
<reference evidence="5 6" key="1">
    <citation type="journal article" date="2014" name="Genome Announc.">
        <title>Draft genome sequence of the pathogenic fungus Scedosporium apiospermum.</title>
        <authorList>
            <person name="Vandeputte P."/>
            <person name="Ghamrawi S."/>
            <person name="Rechenmann M."/>
            <person name="Iltis A."/>
            <person name="Giraud S."/>
            <person name="Fleury M."/>
            <person name="Thornton C."/>
            <person name="Delhaes L."/>
            <person name="Meyer W."/>
            <person name="Papon N."/>
            <person name="Bouchara J.P."/>
        </authorList>
    </citation>
    <scope>NUCLEOTIDE SEQUENCE [LARGE SCALE GENOMIC DNA]</scope>
    <source>
        <strain evidence="5 6">IHEM 14462</strain>
    </source>
</reference>
<evidence type="ECO:0000256" key="3">
    <source>
        <dbReference type="SAM" id="Phobius"/>
    </source>
</evidence>
<dbReference type="PANTHER" id="PTHR35273:SF2">
    <property type="entry name" value="ALPHA-GALACTOSIDASE"/>
    <property type="match status" value="1"/>
</dbReference>
<gene>
    <name evidence="5" type="ORF">SAPIO_CDS7908</name>
</gene>
<keyword evidence="3" id="KW-0472">Membrane</keyword>
<dbReference type="AlphaFoldDB" id="A0A084G0P6"/>
<dbReference type="EMBL" id="JOWA01000112">
    <property type="protein sequence ID" value="KEZ40908.1"/>
    <property type="molecule type" value="Genomic_DNA"/>
</dbReference>
<dbReference type="EC" id="3.2.1.22" evidence="2"/>
<feature type="domain" description="Glycoside-hydrolase family GH114 TIM-barrel" evidence="4">
    <location>
        <begin position="85"/>
        <end position="153"/>
    </location>
</feature>
<dbReference type="Pfam" id="PF03537">
    <property type="entry name" value="Glyco_hydro_114"/>
    <property type="match status" value="1"/>
</dbReference>
<evidence type="ECO:0000313" key="6">
    <source>
        <dbReference type="Proteomes" id="UP000028545"/>
    </source>
</evidence>
<name>A0A084G0P6_PSEDA</name>
<dbReference type="RefSeq" id="XP_016640707.1">
    <property type="nucleotide sequence ID" value="XM_016789676.1"/>
</dbReference>
<dbReference type="GO" id="GO:0004557">
    <property type="term" value="F:alpha-galactosidase activity"/>
    <property type="evidence" value="ECO:0007669"/>
    <property type="project" value="UniProtKB-EC"/>
</dbReference>
<organism evidence="5 6">
    <name type="scientific">Pseudallescheria apiosperma</name>
    <name type="common">Scedosporium apiospermum</name>
    <dbReference type="NCBI Taxonomy" id="563466"/>
    <lineage>
        <taxon>Eukaryota</taxon>
        <taxon>Fungi</taxon>
        <taxon>Dikarya</taxon>
        <taxon>Ascomycota</taxon>
        <taxon>Pezizomycotina</taxon>
        <taxon>Sordariomycetes</taxon>
        <taxon>Hypocreomycetidae</taxon>
        <taxon>Microascales</taxon>
        <taxon>Microascaceae</taxon>
        <taxon>Scedosporium</taxon>
    </lineage>
</organism>
<dbReference type="InterPro" id="IPR013785">
    <property type="entry name" value="Aldolase_TIM"/>
</dbReference>